<gene>
    <name evidence="2" type="ORF">FXF49_05140</name>
</gene>
<comment type="caution">
    <text evidence="2">The sequence shown here is derived from an EMBL/GenBank/DDBJ whole genome shotgun (WGS) entry which is preliminary data.</text>
</comment>
<dbReference type="RefSeq" id="WP_303700841.1">
    <property type="nucleotide sequence ID" value="NZ_VSIV01000117.1"/>
</dbReference>
<proteinExistence type="predicted"/>
<name>A0A5D0MNX9_FLESI</name>
<dbReference type="PANTHER" id="PTHR42685">
    <property type="entry name" value="GERANYLGERANYL DIPHOSPHATE REDUCTASE"/>
    <property type="match status" value="1"/>
</dbReference>
<organism evidence="2 3">
    <name type="scientific">Flexistipes sinusarabici</name>
    <dbReference type="NCBI Taxonomy" id="2352"/>
    <lineage>
        <taxon>Bacteria</taxon>
        <taxon>Pseudomonadati</taxon>
        <taxon>Deferribacterota</taxon>
        <taxon>Deferribacteres</taxon>
        <taxon>Deferribacterales</taxon>
        <taxon>Flexistipitaceae</taxon>
        <taxon>Flexistipes</taxon>
    </lineage>
</organism>
<dbReference type="SUPFAM" id="SSF51905">
    <property type="entry name" value="FAD/NAD(P)-binding domain"/>
    <property type="match status" value="1"/>
</dbReference>
<dbReference type="AlphaFoldDB" id="A0A5D0MNX9"/>
<dbReference type="Gene3D" id="3.50.50.60">
    <property type="entry name" value="FAD/NAD(P)-binding domain"/>
    <property type="match status" value="1"/>
</dbReference>
<dbReference type="InterPro" id="IPR050407">
    <property type="entry name" value="Geranylgeranyl_reductase"/>
</dbReference>
<sequence length="390" mass="43610">MKKRWDVIIIGAGPAGSISACKLSEAGLNVLIFDKKAFPREKVCGDGLLSDSIECLKRCGVYDEVEKNANYIDETFFYSPFGTKVVIPGDYFTIKREIFDNILLRHSLRKGINFLPKKINRVEEGNGCFVCHSAEGESFISNFGIIATGTDINLLKPNVSDKINFRPDAVGVRKYIQSKHITEKMFVSYERSIIPGYAWIFPLGSGLYNTGCCAFYGKGGVKNLKKVHNKFLREFPEAEKIVAAKTGETKLKGAVLRCGLKTGHFLNSKSSRYICIGETIGTTYPFTGEGIGKAMESGEFAAEYILERIRSDLPLVPAEYYKLLHSRVSDKHFGYKIAQQWLSNKFLNDFLAKRANRSSFLYEAAKGIINETADPREIFSIKGILKSCLK</sequence>
<dbReference type="Proteomes" id="UP000323337">
    <property type="component" value="Unassembled WGS sequence"/>
</dbReference>
<dbReference type="PANTHER" id="PTHR42685:SF22">
    <property type="entry name" value="CONDITIONED MEDIUM FACTOR RECEPTOR 1"/>
    <property type="match status" value="1"/>
</dbReference>
<dbReference type="PRINTS" id="PR00411">
    <property type="entry name" value="PNDRDTASEI"/>
</dbReference>
<protein>
    <submittedName>
        <fullName evidence="2">NAD(P)-binding protein</fullName>
    </submittedName>
</protein>
<dbReference type="Pfam" id="PF01494">
    <property type="entry name" value="FAD_binding_3"/>
    <property type="match status" value="1"/>
</dbReference>
<accession>A0A5D0MNX9</accession>
<dbReference type="InterPro" id="IPR002938">
    <property type="entry name" value="FAD-bd"/>
</dbReference>
<evidence type="ECO:0000313" key="2">
    <source>
        <dbReference type="EMBL" id="TYB33685.1"/>
    </source>
</evidence>
<evidence type="ECO:0000313" key="3">
    <source>
        <dbReference type="Proteomes" id="UP000323337"/>
    </source>
</evidence>
<evidence type="ECO:0000259" key="1">
    <source>
        <dbReference type="Pfam" id="PF01494"/>
    </source>
</evidence>
<dbReference type="PROSITE" id="PS51257">
    <property type="entry name" value="PROKAR_LIPOPROTEIN"/>
    <property type="match status" value="1"/>
</dbReference>
<dbReference type="GO" id="GO:0071949">
    <property type="term" value="F:FAD binding"/>
    <property type="evidence" value="ECO:0007669"/>
    <property type="project" value="InterPro"/>
</dbReference>
<dbReference type="EMBL" id="VSIV01000117">
    <property type="protein sequence ID" value="TYB33685.1"/>
    <property type="molecule type" value="Genomic_DNA"/>
</dbReference>
<dbReference type="InterPro" id="IPR036188">
    <property type="entry name" value="FAD/NAD-bd_sf"/>
</dbReference>
<feature type="domain" description="FAD-binding" evidence="1">
    <location>
        <begin position="5"/>
        <end position="78"/>
    </location>
</feature>
<reference evidence="2 3" key="1">
    <citation type="submission" date="2019-08" db="EMBL/GenBank/DDBJ databases">
        <title>Genomic characterization of a novel candidate phylum (ARYD3) from a high temperature, high salinity tertiary oil reservoir in north central Oklahoma, USA.</title>
        <authorList>
            <person name="Youssef N.H."/>
            <person name="Yadav A."/>
            <person name="Elshahed M.S."/>
        </authorList>
    </citation>
    <scope>NUCLEOTIDE SEQUENCE [LARGE SCALE GENOMIC DNA]</scope>
    <source>
        <strain evidence="2">ARYD1</strain>
    </source>
</reference>